<comment type="caution">
    <text evidence="2">The sequence shown here is derived from an EMBL/GenBank/DDBJ whole genome shotgun (WGS) entry which is preliminary data.</text>
</comment>
<proteinExistence type="predicted"/>
<evidence type="ECO:0000313" key="3">
    <source>
        <dbReference type="Proteomes" id="UP000812440"/>
    </source>
</evidence>
<dbReference type="EMBL" id="JAACNH010000004">
    <property type="protein sequence ID" value="KAG8445880.1"/>
    <property type="molecule type" value="Genomic_DNA"/>
</dbReference>
<gene>
    <name evidence="2" type="ORF">GDO86_010608</name>
</gene>
<reference evidence="2" key="1">
    <citation type="thesis" date="2020" institute="ProQuest LLC" country="789 East Eisenhower Parkway, Ann Arbor, MI, USA">
        <title>Comparative Genomics and Chromosome Evolution.</title>
        <authorList>
            <person name="Mudd A.B."/>
        </authorList>
    </citation>
    <scope>NUCLEOTIDE SEQUENCE</scope>
    <source>
        <strain evidence="2">Female2</strain>
        <tissue evidence="2">Blood</tissue>
    </source>
</reference>
<feature type="signal peptide" evidence="1">
    <location>
        <begin position="1"/>
        <end position="32"/>
    </location>
</feature>
<name>A0A8T2JR66_9PIPI</name>
<feature type="chain" id="PRO_5035755744" evidence="1">
    <location>
        <begin position="33"/>
        <end position="71"/>
    </location>
</feature>
<evidence type="ECO:0000313" key="2">
    <source>
        <dbReference type="EMBL" id="KAG8445880.1"/>
    </source>
</evidence>
<keyword evidence="1" id="KW-0732">Signal</keyword>
<protein>
    <submittedName>
        <fullName evidence="2">Uncharacterized protein</fullName>
    </submittedName>
</protein>
<keyword evidence="3" id="KW-1185">Reference proteome</keyword>
<evidence type="ECO:0000256" key="1">
    <source>
        <dbReference type="SAM" id="SignalP"/>
    </source>
</evidence>
<sequence length="71" mass="7921">MHGEYSNVTLLLACTTLIFILLLVLCSSMSWGSKRNSVNFSHYKAPSQDLQLTKMQMKRTAGSNSSKLSDH</sequence>
<organism evidence="2 3">
    <name type="scientific">Hymenochirus boettgeri</name>
    <name type="common">Congo dwarf clawed frog</name>
    <dbReference type="NCBI Taxonomy" id="247094"/>
    <lineage>
        <taxon>Eukaryota</taxon>
        <taxon>Metazoa</taxon>
        <taxon>Chordata</taxon>
        <taxon>Craniata</taxon>
        <taxon>Vertebrata</taxon>
        <taxon>Euteleostomi</taxon>
        <taxon>Amphibia</taxon>
        <taxon>Batrachia</taxon>
        <taxon>Anura</taxon>
        <taxon>Pipoidea</taxon>
        <taxon>Pipidae</taxon>
        <taxon>Pipinae</taxon>
        <taxon>Hymenochirus</taxon>
    </lineage>
</organism>
<dbReference type="AlphaFoldDB" id="A0A8T2JR66"/>
<dbReference type="Proteomes" id="UP000812440">
    <property type="component" value="Chromosome 5"/>
</dbReference>
<accession>A0A8T2JR66</accession>